<dbReference type="PANTHER" id="PTHR30529:SF1">
    <property type="entry name" value="CYTOCHROME B561 HOMOLOG 2"/>
    <property type="match status" value="1"/>
</dbReference>
<dbReference type="GO" id="GO:0009055">
    <property type="term" value="F:electron transfer activity"/>
    <property type="evidence" value="ECO:0007669"/>
    <property type="project" value="InterPro"/>
</dbReference>
<dbReference type="GO" id="GO:0022904">
    <property type="term" value="P:respiratory electron transport chain"/>
    <property type="evidence" value="ECO:0007669"/>
    <property type="project" value="InterPro"/>
</dbReference>
<evidence type="ECO:0000259" key="13">
    <source>
        <dbReference type="Pfam" id="PF01292"/>
    </source>
</evidence>
<evidence type="ECO:0000256" key="8">
    <source>
        <dbReference type="ARBA" id="ARBA00022989"/>
    </source>
</evidence>
<accession>A0A0F9USD9</accession>
<dbReference type="InterPro" id="IPR052168">
    <property type="entry name" value="Cytochrome_b561_oxidase"/>
</dbReference>
<name>A0A0F9USD9_9ZZZZ</name>
<keyword evidence="9" id="KW-0408">Iron</keyword>
<feature type="transmembrane region" description="Helical" evidence="12">
    <location>
        <begin position="49"/>
        <end position="69"/>
    </location>
</feature>
<proteinExistence type="inferred from homology"/>
<comment type="similarity">
    <text evidence="11">Belongs to the cytochrome b561 family.</text>
</comment>
<keyword evidence="5 12" id="KW-0812">Transmembrane</keyword>
<keyword evidence="8 12" id="KW-1133">Transmembrane helix</keyword>
<gene>
    <name evidence="14" type="ORF">LCGC14_0172610</name>
</gene>
<keyword evidence="3" id="KW-1003">Cell membrane</keyword>
<dbReference type="SUPFAM" id="SSF81342">
    <property type="entry name" value="Transmembrane di-heme cytochromes"/>
    <property type="match status" value="1"/>
</dbReference>
<organism evidence="14">
    <name type="scientific">marine sediment metagenome</name>
    <dbReference type="NCBI Taxonomy" id="412755"/>
    <lineage>
        <taxon>unclassified sequences</taxon>
        <taxon>metagenomes</taxon>
        <taxon>ecological metagenomes</taxon>
    </lineage>
</organism>
<keyword evidence="10 12" id="KW-0472">Membrane</keyword>
<keyword evidence="6" id="KW-0479">Metal-binding</keyword>
<comment type="caution">
    <text evidence="14">The sequence shown here is derived from an EMBL/GenBank/DDBJ whole genome shotgun (WGS) entry which is preliminary data.</text>
</comment>
<evidence type="ECO:0000256" key="3">
    <source>
        <dbReference type="ARBA" id="ARBA00022475"/>
    </source>
</evidence>
<feature type="transmembrane region" description="Helical" evidence="12">
    <location>
        <begin position="12"/>
        <end position="29"/>
    </location>
</feature>
<evidence type="ECO:0000256" key="1">
    <source>
        <dbReference type="ARBA" id="ARBA00004651"/>
    </source>
</evidence>
<dbReference type="InterPro" id="IPR011577">
    <property type="entry name" value="Cyt_b561_bac/Ni-Hgenase"/>
</dbReference>
<comment type="subcellular location">
    <subcellularLocation>
        <location evidence="1">Cell membrane</location>
        <topology evidence="1">Multi-pass membrane protein</topology>
    </subcellularLocation>
</comment>
<keyword evidence="2" id="KW-0813">Transport</keyword>
<evidence type="ECO:0000256" key="6">
    <source>
        <dbReference type="ARBA" id="ARBA00022723"/>
    </source>
</evidence>
<dbReference type="EMBL" id="LAZR01000067">
    <property type="protein sequence ID" value="KKN96025.1"/>
    <property type="molecule type" value="Genomic_DNA"/>
</dbReference>
<evidence type="ECO:0000256" key="9">
    <source>
        <dbReference type="ARBA" id="ARBA00023004"/>
    </source>
</evidence>
<protein>
    <recommendedName>
        <fullName evidence="13">Cytochrome b561 bacterial/Ni-hydrogenase domain-containing protein</fullName>
    </recommendedName>
</protein>
<feature type="transmembrane region" description="Helical" evidence="12">
    <location>
        <begin position="142"/>
        <end position="163"/>
    </location>
</feature>
<dbReference type="GO" id="GO:0020037">
    <property type="term" value="F:heme binding"/>
    <property type="evidence" value="ECO:0007669"/>
    <property type="project" value="TreeGrafter"/>
</dbReference>
<dbReference type="AlphaFoldDB" id="A0A0F9USD9"/>
<feature type="transmembrane region" description="Helical" evidence="12">
    <location>
        <begin position="90"/>
        <end position="109"/>
    </location>
</feature>
<evidence type="ECO:0000313" key="14">
    <source>
        <dbReference type="EMBL" id="KKN96025.1"/>
    </source>
</evidence>
<dbReference type="GO" id="GO:0005886">
    <property type="term" value="C:plasma membrane"/>
    <property type="evidence" value="ECO:0007669"/>
    <property type="project" value="UniProtKB-SubCell"/>
</dbReference>
<evidence type="ECO:0000256" key="2">
    <source>
        <dbReference type="ARBA" id="ARBA00022448"/>
    </source>
</evidence>
<sequence>MISDSKERYGRISWLFHWVMTVLIGWQLMKIGDRIAEGEHWIGQTLVPWHVSIGTLLLVLIVLRIGWALKQRPQRPEHDPATALLVKGGHFLLYAAMLLMPLSGVMVMVGNGYGLTPFGIQLIAKGDEIAWASTLGSLHSPLAWLLLILVVGHTGIALLHHFVKRDGILKRML</sequence>
<evidence type="ECO:0000256" key="11">
    <source>
        <dbReference type="ARBA" id="ARBA00037975"/>
    </source>
</evidence>
<dbReference type="InterPro" id="IPR016174">
    <property type="entry name" value="Di-haem_cyt_TM"/>
</dbReference>
<dbReference type="PANTHER" id="PTHR30529">
    <property type="entry name" value="CYTOCHROME B561"/>
    <property type="match status" value="1"/>
</dbReference>
<feature type="domain" description="Cytochrome b561 bacterial/Ni-hydrogenase" evidence="13">
    <location>
        <begin position="8"/>
        <end position="173"/>
    </location>
</feature>
<dbReference type="Pfam" id="PF01292">
    <property type="entry name" value="Ni_hydr_CYTB"/>
    <property type="match status" value="1"/>
</dbReference>
<reference evidence="14" key="1">
    <citation type="journal article" date="2015" name="Nature">
        <title>Complex archaea that bridge the gap between prokaryotes and eukaryotes.</title>
        <authorList>
            <person name="Spang A."/>
            <person name="Saw J.H."/>
            <person name="Jorgensen S.L."/>
            <person name="Zaremba-Niedzwiedzka K."/>
            <person name="Martijn J."/>
            <person name="Lind A.E."/>
            <person name="van Eijk R."/>
            <person name="Schleper C."/>
            <person name="Guy L."/>
            <person name="Ettema T.J."/>
        </authorList>
    </citation>
    <scope>NUCLEOTIDE SEQUENCE</scope>
</reference>
<evidence type="ECO:0000256" key="10">
    <source>
        <dbReference type="ARBA" id="ARBA00023136"/>
    </source>
</evidence>
<keyword evidence="4" id="KW-0349">Heme</keyword>
<evidence type="ECO:0000256" key="4">
    <source>
        <dbReference type="ARBA" id="ARBA00022617"/>
    </source>
</evidence>
<evidence type="ECO:0000256" key="7">
    <source>
        <dbReference type="ARBA" id="ARBA00022982"/>
    </source>
</evidence>
<keyword evidence="7" id="KW-0249">Electron transport</keyword>
<dbReference type="GO" id="GO:0046872">
    <property type="term" value="F:metal ion binding"/>
    <property type="evidence" value="ECO:0007669"/>
    <property type="project" value="UniProtKB-KW"/>
</dbReference>
<evidence type="ECO:0000256" key="12">
    <source>
        <dbReference type="SAM" id="Phobius"/>
    </source>
</evidence>
<evidence type="ECO:0000256" key="5">
    <source>
        <dbReference type="ARBA" id="ARBA00022692"/>
    </source>
</evidence>